<dbReference type="KEGG" id="nah:F5544_10725"/>
<keyword evidence="2" id="KW-0597">Phosphoprotein</keyword>
<name>A0A6G9YA00_9NOCA</name>
<sequence>MRTFTLDDLRRIIRQCAGEDDSTGLDADDILDVDFVDLGYDSLALLETNNCVSREFGVSLPEEELTEVQTPGAFITLVNQHLARQRV</sequence>
<dbReference type="Gene3D" id="1.10.1200.10">
    <property type="entry name" value="ACP-like"/>
    <property type="match status" value="1"/>
</dbReference>
<evidence type="ECO:0000256" key="2">
    <source>
        <dbReference type="ARBA" id="ARBA00022553"/>
    </source>
</evidence>
<evidence type="ECO:0000259" key="3">
    <source>
        <dbReference type="PROSITE" id="PS50075"/>
    </source>
</evidence>
<keyword evidence="1" id="KW-0596">Phosphopantetheine</keyword>
<evidence type="ECO:0000313" key="4">
    <source>
        <dbReference type="EMBL" id="QIS10041.1"/>
    </source>
</evidence>
<proteinExistence type="predicted"/>
<accession>A0A6G9YA00</accession>
<dbReference type="InterPro" id="IPR020806">
    <property type="entry name" value="PKS_PP-bd"/>
</dbReference>
<dbReference type="InterPro" id="IPR009081">
    <property type="entry name" value="PP-bd_ACP"/>
</dbReference>
<dbReference type="RefSeq" id="WP_167473074.1">
    <property type="nucleotide sequence ID" value="NZ_CP046172.1"/>
</dbReference>
<organism evidence="4 5">
    <name type="scientific">Nocardia arthritidis</name>
    <dbReference type="NCBI Taxonomy" id="228602"/>
    <lineage>
        <taxon>Bacteria</taxon>
        <taxon>Bacillati</taxon>
        <taxon>Actinomycetota</taxon>
        <taxon>Actinomycetes</taxon>
        <taxon>Mycobacteriales</taxon>
        <taxon>Nocardiaceae</taxon>
        <taxon>Nocardia</taxon>
    </lineage>
</organism>
<feature type="domain" description="Carrier" evidence="3">
    <location>
        <begin position="3"/>
        <end position="82"/>
    </location>
</feature>
<dbReference type="SUPFAM" id="SSF47336">
    <property type="entry name" value="ACP-like"/>
    <property type="match status" value="1"/>
</dbReference>
<dbReference type="EMBL" id="CP046172">
    <property type="protein sequence ID" value="QIS10041.1"/>
    <property type="molecule type" value="Genomic_DNA"/>
</dbReference>
<dbReference type="InterPro" id="IPR036736">
    <property type="entry name" value="ACP-like_sf"/>
</dbReference>
<protein>
    <recommendedName>
        <fullName evidence="3">Carrier domain-containing protein</fullName>
    </recommendedName>
</protein>
<reference evidence="4 5" key="1">
    <citation type="journal article" date="2019" name="ACS Chem. Biol.">
        <title>Identification and Mobilization of a Cryptic Antibiotic Biosynthesis Gene Locus from a Human-Pathogenic Nocardia Isolate.</title>
        <authorList>
            <person name="Herisse M."/>
            <person name="Ishida K."/>
            <person name="Porter J.L."/>
            <person name="Howden B."/>
            <person name="Hertweck C."/>
            <person name="Stinear T.P."/>
            <person name="Pidot S.J."/>
        </authorList>
    </citation>
    <scope>NUCLEOTIDE SEQUENCE [LARGE SCALE GENOMIC DNA]</scope>
    <source>
        <strain evidence="4 5">AUSMDU00012717</strain>
    </source>
</reference>
<dbReference type="Proteomes" id="UP000503540">
    <property type="component" value="Chromosome"/>
</dbReference>
<dbReference type="SMART" id="SM00823">
    <property type="entry name" value="PKS_PP"/>
    <property type="match status" value="1"/>
</dbReference>
<dbReference type="GO" id="GO:0031177">
    <property type="term" value="F:phosphopantetheine binding"/>
    <property type="evidence" value="ECO:0007669"/>
    <property type="project" value="InterPro"/>
</dbReference>
<dbReference type="PROSITE" id="PS50075">
    <property type="entry name" value="CARRIER"/>
    <property type="match status" value="1"/>
</dbReference>
<evidence type="ECO:0000313" key="5">
    <source>
        <dbReference type="Proteomes" id="UP000503540"/>
    </source>
</evidence>
<gene>
    <name evidence="4" type="ORF">F5544_10725</name>
</gene>
<evidence type="ECO:0000256" key="1">
    <source>
        <dbReference type="ARBA" id="ARBA00022450"/>
    </source>
</evidence>
<keyword evidence="5" id="KW-1185">Reference proteome</keyword>
<dbReference type="AlphaFoldDB" id="A0A6G9YA00"/>
<dbReference type="Pfam" id="PF00550">
    <property type="entry name" value="PP-binding"/>
    <property type="match status" value="1"/>
</dbReference>